<dbReference type="GO" id="GO:0005886">
    <property type="term" value="C:plasma membrane"/>
    <property type="evidence" value="ECO:0007669"/>
    <property type="project" value="UniProtKB-SubCell"/>
</dbReference>
<evidence type="ECO:0000256" key="17">
    <source>
        <dbReference type="ARBA" id="ARBA00060485"/>
    </source>
</evidence>
<evidence type="ECO:0000256" key="3">
    <source>
        <dbReference type="ARBA" id="ARBA00016337"/>
    </source>
</evidence>
<dbReference type="Gene3D" id="3.10.520.10">
    <property type="entry name" value="ApbE-like domains"/>
    <property type="match status" value="1"/>
</dbReference>
<evidence type="ECO:0000313" key="22">
    <source>
        <dbReference type="Proteomes" id="UP000094291"/>
    </source>
</evidence>
<dbReference type="FunFam" id="3.10.520.10:FF:000001">
    <property type="entry name" value="FAD:protein FMN transferase"/>
    <property type="match status" value="1"/>
</dbReference>
<comment type="similarity">
    <text evidence="1 18 20">Belongs to the ApbE family.</text>
</comment>
<evidence type="ECO:0000256" key="6">
    <source>
        <dbReference type="ARBA" id="ARBA00022630"/>
    </source>
</evidence>
<dbReference type="STRING" id="197479.BFW38_04765"/>
<dbReference type="InterPro" id="IPR003374">
    <property type="entry name" value="ApbE-like_sf"/>
</dbReference>
<dbReference type="PANTHER" id="PTHR30040">
    <property type="entry name" value="THIAMINE BIOSYNTHESIS LIPOPROTEIN APBE"/>
    <property type="match status" value="1"/>
</dbReference>
<keyword evidence="5 20" id="KW-0997">Cell inner membrane</keyword>
<keyword evidence="9" id="KW-0732">Signal</keyword>
<reference evidence="21 22" key="1">
    <citation type="submission" date="2016-08" db="EMBL/GenBank/DDBJ databases">
        <authorList>
            <person name="Seilhamer J.J."/>
        </authorList>
    </citation>
    <scope>NUCLEOTIDE SEQUENCE [LARGE SCALE GENOMIC DNA]</scope>
    <source>
        <strain evidence="21 22">PH27A</strain>
    </source>
</reference>
<keyword evidence="6 18" id="KW-0285">Flavoprotein</keyword>
<keyword evidence="8 18" id="KW-0479">Metal-binding</keyword>
<evidence type="ECO:0000256" key="19">
    <source>
        <dbReference type="PIRSR" id="PIRSR006268-2"/>
    </source>
</evidence>
<evidence type="ECO:0000256" key="14">
    <source>
        <dbReference type="ARBA" id="ARBA00023288"/>
    </source>
</evidence>
<evidence type="ECO:0000256" key="7">
    <source>
        <dbReference type="ARBA" id="ARBA00022679"/>
    </source>
</evidence>
<keyword evidence="14 20" id="KW-0449">Lipoprotein</keyword>
<evidence type="ECO:0000256" key="4">
    <source>
        <dbReference type="ARBA" id="ARBA00022475"/>
    </source>
</evidence>
<evidence type="ECO:0000256" key="10">
    <source>
        <dbReference type="ARBA" id="ARBA00022827"/>
    </source>
</evidence>
<feature type="binding site" evidence="19">
    <location>
        <position position="309"/>
    </location>
    <ligand>
        <name>Mg(2+)</name>
        <dbReference type="ChEBI" id="CHEBI:18420"/>
    </ligand>
</feature>
<evidence type="ECO:0000256" key="15">
    <source>
        <dbReference type="ARBA" id="ARBA00031306"/>
    </source>
</evidence>
<evidence type="ECO:0000256" key="20">
    <source>
        <dbReference type="RuleBase" id="RU363002"/>
    </source>
</evidence>
<evidence type="ECO:0000256" key="11">
    <source>
        <dbReference type="ARBA" id="ARBA00022842"/>
    </source>
</evidence>
<evidence type="ECO:0000256" key="5">
    <source>
        <dbReference type="ARBA" id="ARBA00022519"/>
    </source>
</evidence>
<evidence type="ECO:0000256" key="18">
    <source>
        <dbReference type="PIRNR" id="PIRNR006268"/>
    </source>
</evidence>
<evidence type="ECO:0000256" key="13">
    <source>
        <dbReference type="ARBA" id="ARBA00023139"/>
    </source>
</evidence>
<comment type="function">
    <text evidence="20">Flavin transferase that catalyzes the transfer of the FMN moiety of FAD and its covalent binding to the hydroxyl group of a threonine residue in a target flavoprotein.</text>
</comment>
<keyword evidence="13" id="KW-0564">Palmitate</keyword>
<proteinExistence type="inferred from homology"/>
<evidence type="ECO:0000256" key="16">
    <source>
        <dbReference type="ARBA" id="ARBA00048540"/>
    </source>
</evidence>
<evidence type="ECO:0000256" key="2">
    <source>
        <dbReference type="ARBA" id="ARBA00011955"/>
    </source>
</evidence>
<keyword evidence="10 18" id="KW-0274">FAD</keyword>
<keyword evidence="22" id="KW-1185">Reference proteome</keyword>
<dbReference type="PROSITE" id="PS51257">
    <property type="entry name" value="PROKAR_LIPOPROTEIN"/>
    <property type="match status" value="1"/>
</dbReference>
<evidence type="ECO:0000256" key="1">
    <source>
        <dbReference type="ARBA" id="ARBA00008282"/>
    </source>
</evidence>
<evidence type="ECO:0000256" key="9">
    <source>
        <dbReference type="ARBA" id="ARBA00022729"/>
    </source>
</evidence>
<dbReference type="Pfam" id="PF02424">
    <property type="entry name" value="ApbE"/>
    <property type="match status" value="1"/>
</dbReference>
<comment type="subcellular location">
    <subcellularLocation>
        <location evidence="17 20">Cell inner membrane</location>
        <topology evidence="17 20">Lipid-anchor</topology>
        <orientation evidence="17 20">Periplasmic side</orientation>
    </subcellularLocation>
</comment>
<dbReference type="InterPro" id="IPR024932">
    <property type="entry name" value="ApbE"/>
</dbReference>
<evidence type="ECO:0000256" key="12">
    <source>
        <dbReference type="ARBA" id="ARBA00023136"/>
    </source>
</evidence>
<comment type="catalytic activity">
    <reaction evidence="16 18 20">
        <text>L-threonyl-[protein] + FAD = FMN-L-threonyl-[protein] + AMP + H(+)</text>
        <dbReference type="Rhea" id="RHEA:36847"/>
        <dbReference type="Rhea" id="RHEA-COMP:11060"/>
        <dbReference type="Rhea" id="RHEA-COMP:11061"/>
        <dbReference type="ChEBI" id="CHEBI:15378"/>
        <dbReference type="ChEBI" id="CHEBI:30013"/>
        <dbReference type="ChEBI" id="CHEBI:57692"/>
        <dbReference type="ChEBI" id="CHEBI:74257"/>
        <dbReference type="ChEBI" id="CHEBI:456215"/>
        <dbReference type="EC" id="2.7.1.180"/>
    </reaction>
</comment>
<dbReference type="AlphaFoldDB" id="A0A1E2VE12"/>
<dbReference type="EC" id="2.7.1.180" evidence="2 18"/>
<comment type="cofactor">
    <cofactor evidence="19">
        <name>Mg(2+)</name>
        <dbReference type="ChEBI" id="CHEBI:18420"/>
    </cofactor>
    <cofactor evidence="19">
        <name>Mn(2+)</name>
        <dbReference type="ChEBI" id="CHEBI:29035"/>
    </cofactor>
    <text evidence="19">Magnesium. Can also use manganese.</text>
</comment>
<dbReference type="PIRSF" id="PIRSF006268">
    <property type="entry name" value="ApbE"/>
    <property type="match status" value="1"/>
</dbReference>
<protein>
    <recommendedName>
        <fullName evidence="3 18">FAD:protein FMN transferase</fullName>
        <ecNumber evidence="2 18">2.7.1.180</ecNumber>
    </recommendedName>
    <alternativeName>
        <fullName evidence="15 18">Flavin transferase</fullName>
    </alternativeName>
</protein>
<comment type="caution">
    <text evidence="21">The sequence shown here is derived from an EMBL/GenBank/DDBJ whole genome shotgun (WGS) entry which is preliminary data.</text>
</comment>
<dbReference type="OrthoDB" id="9778595at2"/>
<organism evidence="21 22">
    <name type="scientific">Terasakiispira papahanaumokuakeensis</name>
    <dbReference type="NCBI Taxonomy" id="197479"/>
    <lineage>
        <taxon>Bacteria</taxon>
        <taxon>Pseudomonadati</taxon>
        <taxon>Pseudomonadota</taxon>
        <taxon>Gammaproteobacteria</taxon>
        <taxon>Oceanospirillales</taxon>
        <taxon>Terasakiispira</taxon>
    </lineage>
</organism>
<keyword evidence="4" id="KW-1003">Cell membrane</keyword>
<sequence length="364" mass="40005">MTKAGAYRLLRSGLVLIGLALFVAGCSAESEGPQIQRFEGQIMGTYYHVAVVGQRDEQALSELADQVHEVLADVDHKMSTWKPDSELSRFNRAPADQWFNVSQETYHVVAEAQRIADLTQGRYDVTVEPLVNLWGFGPDRHPDRVPSDTEIQQAFKKIGYTHLTLDPSGPMLRKEVSGLEVDLSSIAKGYGVDQVADWLESHGIHDYLVEVGGEIRASGERPGLSQGEGVIPWRIGIERPVSSSQSIQLVVPVSHYAVATSGDYRNYFEEDGVRYSHTIDPATGRPITHRLASVTVVTKSCMTADAWATALTVLGDQAGMALAEQENLSVYMIVKTDDGFKVEMSSAFKKQFSEALVAHQKAQP</sequence>
<evidence type="ECO:0000256" key="8">
    <source>
        <dbReference type="ARBA" id="ARBA00022723"/>
    </source>
</evidence>
<gene>
    <name evidence="21" type="ORF">BFW38_04765</name>
</gene>
<feature type="binding site" evidence="19">
    <location>
        <position position="185"/>
    </location>
    <ligand>
        <name>Mg(2+)</name>
        <dbReference type="ChEBI" id="CHEBI:18420"/>
    </ligand>
</feature>
<feature type="binding site" evidence="19">
    <location>
        <position position="305"/>
    </location>
    <ligand>
        <name>Mg(2+)</name>
        <dbReference type="ChEBI" id="CHEBI:18420"/>
    </ligand>
</feature>
<dbReference type="SUPFAM" id="SSF143631">
    <property type="entry name" value="ApbE-like"/>
    <property type="match status" value="1"/>
</dbReference>
<dbReference type="GO" id="GO:0046872">
    <property type="term" value="F:metal ion binding"/>
    <property type="evidence" value="ECO:0007669"/>
    <property type="project" value="UniProtKB-UniRule"/>
</dbReference>
<evidence type="ECO:0000313" key="21">
    <source>
        <dbReference type="EMBL" id="ODC05193.1"/>
    </source>
</evidence>
<dbReference type="EMBL" id="MDTQ01000001">
    <property type="protein sequence ID" value="ODC05193.1"/>
    <property type="molecule type" value="Genomic_DNA"/>
</dbReference>
<dbReference type="Proteomes" id="UP000094291">
    <property type="component" value="Unassembled WGS sequence"/>
</dbReference>
<accession>A0A1E2VE12</accession>
<dbReference type="GO" id="GO:0016740">
    <property type="term" value="F:transferase activity"/>
    <property type="evidence" value="ECO:0007669"/>
    <property type="project" value="UniProtKB-UniRule"/>
</dbReference>
<keyword evidence="11 18" id="KW-0460">Magnesium</keyword>
<name>A0A1E2VE12_9GAMM</name>
<keyword evidence="12" id="KW-0472">Membrane</keyword>
<dbReference type="PANTHER" id="PTHR30040:SF2">
    <property type="entry name" value="FAD:PROTEIN FMN TRANSFERASE"/>
    <property type="match status" value="1"/>
</dbReference>
<keyword evidence="7 18" id="KW-0808">Transferase</keyword>